<protein>
    <submittedName>
        <fullName evidence="1">Uncharacterized conserved protein YjgD, DUF1641 family</fullName>
    </submittedName>
</protein>
<evidence type="ECO:0000313" key="1">
    <source>
        <dbReference type="EMBL" id="SNZ16604.1"/>
    </source>
</evidence>
<accession>A0A285P4E4</accession>
<organism evidence="1 2">
    <name type="scientific">Hydrogenobacter hydrogenophilus</name>
    <dbReference type="NCBI Taxonomy" id="35835"/>
    <lineage>
        <taxon>Bacteria</taxon>
        <taxon>Pseudomonadati</taxon>
        <taxon>Aquificota</taxon>
        <taxon>Aquificia</taxon>
        <taxon>Aquificales</taxon>
        <taxon>Aquificaceae</taxon>
        <taxon>Hydrogenobacter</taxon>
    </lineage>
</organism>
<dbReference type="EMBL" id="OBEN01000013">
    <property type="protein sequence ID" value="SNZ16604.1"/>
    <property type="molecule type" value="Genomic_DNA"/>
</dbReference>
<dbReference type="InterPro" id="IPR012440">
    <property type="entry name" value="DUF1641"/>
</dbReference>
<dbReference type="RefSeq" id="WP_096603332.1">
    <property type="nucleotide sequence ID" value="NZ_OBEN01000013.1"/>
</dbReference>
<dbReference type="AlphaFoldDB" id="A0A285P4E4"/>
<proteinExistence type="predicted"/>
<evidence type="ECO:0000313" key="2">
    <source>
        <dbReference type="Proteomes" id="UP000218627"/>
    </source>
</evidence>
<gene>
    <name evidence="1" type="ORF">SAMN06265353_1651</name>
</gene>
<name>A0A285P4E4_9AQUI</name>
<dbReference type="OrthoDB" id="2381949at2"/>
<reference evidence="2" key="1">
    <citation type="submission" date="2017-09" db="EMBL/GenBank/DDBJ databases">
        <authorList>
            <person name="Varghese N."/>
            <person name="Submissions S."/>
        </authorList>
    </citation>
    <scope>NUCLEOTIDE SEQUENCE [LARGE SCALE GENOMIC DNA]</scope>
    <source>
        <strain evidence="2">DSM 2913</strain>
    </source>
</reference>
<dbReference type="Proteomes" id="UP000218627">
    <property type="component" value="Unassembled WGS sequence"/>
</dbReference>
<dbReference type="Pfam" id="PF07849">
    <property type="entry name" value="DUF1641"/>
    <property type="match status" value="1"/>
</dbReference>
<keyword evidence="2" id="KW-1185">Reference proteome</keyword>
<sequence length="143" mass="16303">MSYHEPALLEGLTVGEAKEQLSQLIDKLETVNFLLSSLEELMQRTPFILESISSEVIRFREKFRESEDGIKGVFELVYSLMELLEKENIASLLNGVLEAYKEVKQHDYRTSITGMVRAMTDPDVQRALAFVLLALKKMGSSMR</sequence>